<accession>A0A368X5U2</accession>
<comment type="caution">
    <text evidence="1">The sequence shown here is derived from an EMBL/GenBank/DDBJ whole genome shotgun (WGS) entry which is preliminary data.</text>
</comment>
<sequence>MIQLSKKRYYLLVFLLFLSVLYGFEKHRDVSKQQDYLNPQLMELVHSFQNEAYLTTRILHRLINENQIPYAQWKQIRRGFEVMEHSSYEIEKMGRAIYPRHAKGLENVTTNTSSLITSNLEYIEENFLEEDLDRTDIITFPPEALSKIELIYKTTAEWNEISNQYTVSTAIVQRTSWVKMMKELQEPSTVFQHQDSLIDFRSHLDSSL</sequence>
<dbReference type="EMBL" id="QPJJ01000018">
    <property type="protein sequence ID" value="RCW63360.1"/>
    <property type="molecule type" value="Genomic_DNA"/>
</dbReference>
<reference evidence="1 2" key="1">
    <citation type="submission" date="2018-07" db="EMBL/GenBank/DDBJ databases">
        <title>Genomic Encyclopedia of Type Strains, Phase IV (KMG-IV): sequencing the most valuable type-strain genomes for metagenomic binning, comparative biology and taxonomic classification.</title>
        <authorList>
            <person name="Goeker M."/>
        </authorList>
    </citation>
    <scope>NUCLEOTIDE SEQUENCE [LARGE SCALE GENOMIC DNA]</scope>
    <source>
        <strain evidence="1 2">DSM 27696</strain>
    </source>
</reference>
<proteinExistence type="predicted"/>
<dbReference type="Proteomes" id="UP000252585">
    <property type="component" value="Unassembled WGS sequence"/>
</dbReference>
<name>A0A368X5U2_9BACI</name>
<evidence type="ECO:0000313" key="1">
    <source>
        <dbReference type="EMBL" id="RCW63360.1"/>
    </source>
</evidence>
<gene>
    <name evidence="1" type="ORF">DFR57_11827</name>
</gene>
<protein>
    <submittedName>
        <fullName evidence="1">Uncharacterized protein</fullName>
    </submittedName>
</protein>
<evidence type="ECO:0000313" key="2">
    <source>
        <dbReference type="Proteomes" id="UP000252585"/>
    </source>
</evidence>
<dbReference type="AlphaFoldDB" id="A0A368X5U2"/>
<keyword evidence="2" id="KW-1185">Reference proteome</keyword>
<organism evidence="1 2">
    <name type="scientific">Saliterribacillus persicus</name>
    <dbReference type="NCBI Taxonomy" id="930114"/>
    <lineage>
        <taxon>Bacteria</taxon>
        <taxon>Bacillati</taxon>
        <taxon>Bacillota</taxon>
        <taxon>Bacilli</taxon>
        <taxon>Bacillales</taxon>
        <taxon>Bacillaceae</taxon>
        <taxon>Saliterribacillus</taxon>
    </lineage>
</organism>